<evidence type="ECO:0000256" key="3">
    <source>
        <dbReference type="SAM" id="MobiDB-lite"/>
    </source>
</evidence>
<keyword evidence="6" id="KW-1185">Reference proteome</keyword>
<dbReference type="GO" id="GO:0051286">
    <property type="term" value="C:cell tip"/>
    <property type="evidence" value="ECO:0007669"/>
    <property type="project" value="TreeGrafter"/>
</dbReference>
<feature type="compositionally biased region" description="Pro residues" evidence="3">
    <location>
        <begin position="355"/>
        <end position="364"/>
    </location>
</feature>
<dbReference type="InterPro" id="IPR040351">
    <property type="entry name" value="RAB3IL/RAB3IP/Sec2"/>
</dbReference>
<protein>
    <recommendedName>
        <fullName evidence="4">GDP/GTP exchange factor Sec2 N-terminal domain-containing protein</fullName>
    </recommendedName>
</protein>
<feature type="compositionally biased region" description="Basic and acidic residues" evidence="3">
    <location>
        <begin position="124"/>
        <end position="137"/>
    </location>
</feature>
<dbReference type="PANTHER" id="PTHR14430">
    <property type="entry name" value="RABIN3-RELATED"/>
    <property type="match status" value="1"/>
</dbReference>
<feature type="region of interest" description="Disordered" evidence="3">
    <location>
        <begin position="1"/>
        <end position="20"/>
    </location>
</feature>
<evidence type="ECO:0000256" key="1">
    <source>
        <dbReference type="ARBA" id="ARBA00023054"/>
    </source>
</evidence>
<feature type="region of interest" description="Disordered" evidence="3">
    <location>
        <begin position="311"/>
        <end position="472"/>
    </location>
</feature>
<feature type="compositionally biased region" description="Polar residues" evidence="3">
    <location>
        <begin position="316"/>
        <end position="341"/>
    </location>
</feature>
<evidence type="ECO:0000313" key="6">
    <source>
        <dbReference type="Proteomes" id="UP000521872"/>
    </source>
</evidence>
<dbReference type="GO" id="GO:0006887">
    <property type="term" value="P:exocytosis"/>
    <property type="evidence" value="ECO:0007669"/>
    <property type="project" value="TreeGrafter"/>
</dbReference>
<comment type="caution">
    <text evidence="5">The sequence shown here is derived from an EMBL/GenBank/DDBJ whole genome shotgun (WGS) entry which is preliminary data.</text>
</comment>
<name>A0A8H4R0B0_9AGAR</name>
<feature type="compositionally biased region" description="Polar residues" evidence="3">
    <location>
        <begin position="192"/>
        <end position="202"/>
    </location>
</feature>
<feature type="compositionally biased region" description="Low complexity" evidence="3">
    <location>
        <begin position="413"/>
        <end position="425"/>
    </location>
</feature>
<dbReference type="PANTHER" id="PTHR14430:SF0">
    <property type="entry name" value="SEC2P DOMAIN-CONTAINING PROTEIN"/>
    <property type="match status" value="1"/>
</dbReference>
<reference evidence="5 6" key="1">
    <citation type="submission" date="2019-12" db="EMBL/GenBank/DDBJ databases">
        <authorList>
            <person name="Floudas D."/>
            <person name="Bentzer J."/>
            <person name="Ahren D."/>
            <person name="Johansson T."/>
            <person name="Persson P."/>
            <person name="Tunlid A."/>
        </authorList>
    </citation>
    <scope>NUCLEOTIDE SEQUENCE [LARGE SCALE GENOMIC DNA]</scope>
    <source>
        <strain evidence="5 6">CBS 102.39</strain>
    </source>
</reference>
<proteinExistence type="predicted"/>
<dbReference type="GO" id="GO:0005085">
    <property type="term" value="F:guanyl-nucleotide exchange factor activity"/>
    <property type="evidence" value="ECO:0007669"/>
    <property type="project" value="InterPro"/>
</dbReference>
<keyword evidence="1 2" id="KW-0175">Coiled coil</keyword>
<feature type="region of interest" description="Disordered" evidence="3">
    <location>
        <begin position="114"/>
        <end position="223"/>
    </location>
</feature>
<dbReference type="Gene3D" id="6.10.140.910">
    <property type="match status" value="1"/>
</dbReference>
<dbReference type="SUPFAM" id="SSF144284">
    <property type="entry name" value="Sec2 N-terminal region"/>
    <property type="match status" value="1"/>
</dbReference>
<feature type="coiled-coil region" evidence="2">
    <location>
        <begin position="230"/>
        <end position="307"/>
    </location>
</feature>
<sequence>MLHFPSTLPKHAANGIPRRSDSLNLNATQQRSASHPIFLQVEEELHDARRVQADGQEDDLRSALSMVINRVSELSNLLSEAYKTQADLEVQLNVAKSNLKLVIANNEMLEDALKRDSGGQSKDIGWRRTSSKEEARNSRSSLDHSQAADYTPVSSDPSPPPSASTSQNQDNRFFKFRFSSNPTAARPASRPETPSGSSSQAASPHLPGVQAHHLTSPSMPSLSSVRSKELEDLTAELAKERAAKKAIAEQKAALEEELESLSQALFEEANKMVATERKMRAETEEELKELKLEKEALKSALRLIDGENSHLRESGLLSSPHSDRGTPSQGGSRTHSRSSSEVGIKSRPDSLVIAPYPPLPPSPAPSDDFKTPEEGSPQDELLTPGGTSPDAEESQPTPRYPQGNIPLPGTGTSSHSASSSISVPSDPLFNGSSPWADVPSSAGPTTTTTSTERRSTSSTPSIWSQVAYASIH</sequence>
<evidence type="ECO:0000313" key="5">
    <source>
        <dbReference type="EMBL" id="KAF4620822.1"/>
    </source>
</evidence>
<gene>
    <name evidence="5" type="ORF">D9613_000047</name>
</gene>
<dbReference type="EMBL" id="JAACJL010000015">
    <property type="protein sequence ID" value="KAF4620822.1"/>
    <property type="molecule type" value="Genomic_DNA"/>
</dbReference>
<dbReference type="InterPro" id="IPR009449">
    <property type="entry name" value="Sec2_N"/>
</dbReference>
<dbReference type="Proteomes" id="UP000521872">
    <property type="component" value="Unassembled WGS sequence"/>
</dbReference>
<dbReference type="Pfam" id="PF06428">
    <property type="entry name" value="Sec2p"/>
    <property type="match status" value="1"/>
</dbReference>
<evidence type="ECO:0000256" key="2">
    <source>
        <dbReference type="SAM" id="Coils"/>
    </source>
</evidence>
<dbReference type="AlphaFoldDB" id="A0A8H4R0B0"/>
<organism evidence="5 6">
    <name type="scientific">Agrocybe pediades</name>
    <dbReference type="NCBI Taxonomy" id="84607"/>
    <lineage>
        <taxon>Eukaryota</taxon>
        <taxon>Fungi</taxon>
        <taxon>Dikarya</taxon>
        <taxon>Basidiomycota</taxon>
        <taxon>Agaricomycotina</taxon>
        <taxon>Agaricomycetes</taxon>
        <taxon>Agaricomycetidae</taxon>
        <taxon>Agaricales</taxon>
        <taxon>Agaricineae</taxon>
        <taxon>Strophariaceae</taxon>
        <taxon>Agrocybe</taxon>
    </lineage>
</organism>
<accession>A0A8H4R0B0</accession>
<evidence type="ECO:0000259" key="4">
    <source>
        <dbReference type="Pfam" id="PF06428"/>
    </source>
</evidence>
<dbReference type="GO" id="GO:0070319">
    <property type="term" value="C:Golgi to plasma membrane transport vesicle"/>
    <property type="evidence" value="ECO:0007669"/>
    <property type="project" value="TreeGrafter"/>
</dbReference>
<feature type="domain" description="GDP/GTP exchange factor Sec2 N-terminal" evidence="4">
    <location>
        <begin position="225"/>
        <end position="311"/>
    </location>
</feature>
<feature type="compositionally biased region" description="Low complexity" evidence="3">
    <location>
        <begin position="439"/>
        <end position="461"/>
    </location>
</feature>